<proteinExistence type="predicted"/>
<reference evidence="2" key="1">
    <citation type="submission" date="2021-07" db="EMBL/GenBank/DDBJ databases">
        <title>Neiella marina sp. nov., isolated from the intestinal content of sea cucumber Apostichopus japonicus.</title>
        <authorList>
            <person name="Bai X."/>
        </authorList>
    </citation>
    <scope>NUCLEOTIDE SEQUENCE</scope>
    <source>
        <strain evidence="2">126</strain>
    </source>
</reference>
<dbReference type="RefSeq" id="WP_220103328.1">
    <property type="nucleotide sequence ID" value="NZ_JAHZSS010000005.1"/>
</dbReference>
<name>A0ABS7EG15_9GAMM</name>
<dbReference type="InterPro" id="IPR013424">
    <property type="entry name" value="Ice-binding_C"/>
</dbReference>
<evidence type="ECO:0000313" key="3">
    <source>
        <dbReference type="Proteomes" id="UP001166251"/>
    </source>
</evidence>
<organism evidence="2 3">
    <name type="scientific">Neiella holothuriorum</name>
    <dbReference type="NCBI Taxonomy" id="2870530"/>
    <lineage>
        <taxon>Bacteria</taxon>
        <taxon>Pseudomonadati</taxon>
        <taxon>Pseudomonadota</taxon>
        <taxon>Gammaproteobacteria</taxon>
        <taxon>Alteromonadales</taxon>
        <taxon>Echinimonadaceae</taxon>
        <taxon>Neiella</taxon>
    </lineage>
</organism>
<protein>
    <submittedName>
        <fullName evidence="2">PEP-CTERM sorting domain-containing protein</fullName>
    </submittedName>
</protein>
<dbReference type="Proteomes" id="UP001166251">
    <property type="component" value="Unassembled WGS sequence"/>
</dbReference>
<dbReference type="NCBIfam" id="TIGR02595">
    <property type="entry name" value="PEP_CTERM"/>
    <property type="match status" value="1"/>
</dbReference>
<feature type="chain" id="PRO_5047095045" evidence="1">
    <location>
        <begin position="32"/>
        <end position="218"/>
    </location>
</feature>
<keyword evidence="1" id="KW-0732">Signal</keyword>
<comment type="caution">
    <text evidence="2">The sequence shown here is derived from an EMBL/GenBank/DDBJ whole genome shotgun (WGS) entry which is preliminary data.</text>
</comment>
<evidence type="ECO:0000313" key="2">
    <source>
        <dbReference type="EMBL" id="MBW8190642.1"/>
    </source>
</evidence>
<keyword evidence="3" id="KW-1185">Reference proteome</keyword>
<evidence type="ECO:0000256" key="1">
    <source>
        <dbReference type="SAM" id="SignalP"/>
    </source>
</evidence>
<accession>A0ABS7EG15</accession>
<dbReference type="EMBL" id="JAHZSS010000005">
    <property type="protein sequence ID" value="MBW8190642.1"/>
    <property type="molecule type" value="Genomic_DNA"/>
</dbReference>
<gene>
    <name evidence="2" type="ORF">K0504_06290</name>
</gene>
<sequence>MNKNKVNVSLRHWLRTLCLSMFFIASANAQAGLLSHASVLADSDKITNSATNVIFSSSTMSVFGFFDTYESTTIPPLFVPPPIATNGLIDLPYNASAPSGSFVTTDGPGNLLLSGILADTRWSDGVVELLFALNSGSNRASFGSDFAVMELAFGFTLPQNFLLNPPPFSPVPLIYAANMTIYGVAIDNSQPIPEPSSLALLLISGLAWRFAANNRLRA</sequence>
<feature type="signal peptide" evidence="1">
    <location>
        <begin position="1"/>
        <end position="31"/>
    </location>
</feature>